<organism evidence="1 2">
    <name type="scientific">Oceanobacillus locisalsi</name>
    <dbReference type="NCBI Taxonomy" id="546107"/>
    <lineage>
        <taxon>Bacteria</taxon>
        <taxon>Bacillati</taxon>
        <taxon>Bacillota</taxon>
        <taxon>Bacilli</taxon>
        <taxon>Bacillales</taxon>
        <taxon>Bacillaceae</taxon>
        <taxon>Oceanobacillus</taxon>
    </lineage>
</organism>
<evidence type="ECO:0000313" key="2">
    <source>
        <dbReference type="Proteomes" id="UP001597041"/>
    </source>
</evidence>
<accession>A0ABW3NN14</accession>
<keyword evidence="2" id="KW-1185">Reference proteome</keyword>
<name>A0ABW3NN14_9BACI</name>
<reference evidence="2" key="1">
    <citation type="journal article" date="2019" name="Int. J. Syst. Evol. Microbiol.">
        <title>The Global Catalogue of Microorganisms (GCM) 10K type strain sequencing project: providing services to taxonomists for standard genome sequencing and annotation.</title>
        <authorList>
            <consortium name="The Broad Institute Genomics Platform"/>
            <consortium name="The Broad Institute Genome Sequencing Center for Infectious Disease"/>
            <person name="Wu L."/>
            <person name="Ma J."/>
        </authorList>
    </citation>
    <scope>NUCLEOTIDE SEQUENCE [LARGE SCALE GENOMIC DNA]</scope>
    <source>
        <strain evidence="2">CCUG 56608</strain>
    </source>
</reference>
<dbReference type="Proteomes" id="UP001597041">
    <property type="component" value="Unassembled WGS sequence"/>
</dbReference>
<proteinExistence type="predicted"/>
<comment type="caution">
    <text evidence="1">The sequence shown here is derived from an EMBL/GenBank/DDBJ whole genome shotgun (WGS) entry which is preliminary data.</text>
</comment>
<dbReference type="RefSeq" id="WP_379594589.1">
    <property type="nucleotide sequence ID" value="NZ_JBHTKK010000045.1"/>
</dbReference>
<evidence type="ECO:0000313" key="1">
    <source>
        <dbReference type="EMBL" id="MFD1068255.1"/>
    </source>
</evidence>
<sequence length="46" mass="5561">MMKIMDNRGEEHEWMLIMVALLSLITFKKIKKIDLNYSYLQIKESN</sequence>
<protein>
    <submittedName>
        <fullName evidence="1">Uncharacterized protein</fullName>
    </submittedName>
</protein>
<gene>
    <name evidence="1" type="ORF">ACFQ19_19875</name>
</gene>
<dbReference type="EMBL" id="JBHTKK010000045">
    <property type="protein sequence ID" value="MFD1068255.1"/>
    <property type="molecule type" value="Genomic_DNA"/>
</dbReference>